<sequence length="134" mass="15190">MGTQRKKETQLSKEIIAVSKVGIVVTSNSMAMVKDSITMSKENEEKAKEMQRQLMDAILSQNALLQNMLLLGQKDLKPYNLGPRHILQPPDNARSWDQHQLLTSAFSQQCSQCLPFTTQIKPLGTENNFRVQLF</sequence>
<dbReference type="AlphaFoldDB" id="M7BJW3"/>
<keyword evidence="2" id="KW-1185">Reference proteome</keyword>
<dbReference type="Proteomes" id="UP000031443">
    <property type="component" value="Unassembled WGS sequence"/>
</dbReference>
<name>M7BJW3_CHEMY</name>
<organism evidence="1 2">
    <name type="scientific">Chelonia mydas</name>
    <name type="common">Green sea-turtle</name>
    <name type="synonym">Chelonia agassizi</name>
    <dbReference type="NCBI Taxonomy" id="8469"/>
    <lineage>
        <taxon>Eukaryota</taxon>
        <taxon>Metazoa</taxon>
        <taxon>Chordata</taxon>
        <taxon>Craniata</taxon>
        <taxon>Vertebrata</taxon>
        <taxon>Euteleostomi</taxon>
        <taxon>Archelosauria</taxon>
        <taxon>Testudinata</taxon>
        <taxon>Testudines</taxon>
        <taxon>Cryptodira</taxon>
        <taxon>Durocryptodira</taxon>
        <taxon>Americhelydia</taxon>
        <taxon>Chelonioidea</taxon>
        <taxon>Cheloniidae</taxon>
        <taxon>Chelonia</taxon>
    </lineage>
</organism>
<gene>
    <name evidence="1" type="ORF">UY3_04549</name>
</gene>
<protein>
    <submittedName>
        <fullName evidence="1">Uncharacterized protein</fullName>
    </submittedName>
</protein>
<accession>M7BJW3</accession>
<reference evidence="2" key="1">
    <citation type="journal article" date="2013" name="Nat. Genet.">
        <title>The draft genomes of soft-shell turtle and green sea turtle yield insights into the development and evolution of the turtle-specific body plan.</title>
        <authorList>
            <person name="Wang Z."/>
            <person name="Pascual-Anaya J."/>
            <person name="Zadissa A."/>
            <person name="Li W."/>
            <person name="Niimura Y."/>
            <person name="Huang Z."/>
            <person name="Li C."/>
            <person name="White S."/>
            <person name="Xiong Z."/>
            <person name="Fang D."/>
            <person name="Wang B."/>
            <person name="Ming Y."/>
            <person name="Chen Y."/>
            <person name="Zheng Y."/>
            <person name="Kuraku S."/>
            <person name="Pignatelli M."/>
            <person name="Herrero J."/>
            <person name="Beal K."/>
            <person name="Nozawa M."/>
            <person name="Li Q."/>
            <person name="Wang J."/>
            <person name="Zhang H."/>
            <person name="Yu L."/>
            <person name="Shigenobu S."/>
            <person name="Wang J."/>
            <person name="Liu J."/>
            <person name="Flicek P."/>
            <person name="Searle S."/>
            <person name="Wang J."/>
            <person name="Kuratani S."/>
            <person name="Yin Y."/>
            <person name="Aken B."/>
            <person name="Zhang G."/>
            <person name="Irie N."/>
        </authorList>
    </citation>
    <scope>NUCLEOTIDE SEQUENCE [LARGE SCALE GENOMIC DNA]</scope>
</reference>
<evidence type="ECO:0000313" key="2">
    <source>
        <dbReference type="Proteomes" id="UP000031443"/>
    </source>
</evidence>
<dbReference type="EMBL" id="KB520360">
    <property type="protein sequence ID" value="EMP38206.1"/>
    <property type="molecule type" value="Genomic_DNA"/>
</dbReference>
<evidence type="ECO:0000313" key="1">
    <source>
        <dbReference type="EMBL" id="EMP38206.1"/>
    </source>
</evidence>
<proteinExistence type="predicted"/>